<comment type="caution">
    <text evidence="1">The sequence shown here is derived from an EMBL/GenBank/DDBJ whole genome shotgun (WGS) entry which is preliminary data.</text>
</comment>
<protein>
    <recommendedName>
        <fullName evidence="3">J domain-containing protein</fullName>
    </recommendedName>
</protein>
<dbReference type="eggNOG" id="ENOG5033AGV">
    <property type="taxonomic scope" value="Bacteria"/>
</dbReference>
<reference evidence="1 2" key="1">
    <citation type="submission" date="2014-08" db="EMBL/GenBank/DDBJ databases">
        <title>Whole genome shotgun sequence of Rhizobium rubi NBRC 13261.</title>
        <authorList>
            <person name="Katano-Makiyama Y."/>
            <person name="Hosoyama A."/>
            <person name="Hashimoto M."/>
            <person name="Hosoyama Y."/>
            <person name="Noguchi M."/>
            <person name="Tsuchikane K."/>
            <person name="Uohara A."/>
            <person name="Ohji S."/>
            <person name="Ichikawa N."/>
            <person name="Kimura A."/>
            <person name="Yamazoe A."/>
            <person name="Fujita N."/>
        </authorList>
    </citation>
    <scope>NUCLEOTIDE SEQUENCE [LARGE SCALE GENOMIC DNA]</scope>
    <source>
        <strain evidence="1 2">NBRC 13261</strain>
    </source>
</reference>
<sequence>MLFGQSVFQSVVERLEREDESDVPEEEIRSGFGINSFSSSLVFETATQEPSSANRPLESYLGFVEQPVAQPTPEAIPDIMPPHLERTALSDVSDELAINDKDTVETLSEKRRNFARLNHPDMVSPQFRHNANLRMTAANLLIDQAIRFITR</sequence>
<evidence type="ECO:0000313" key="1">
    <source>
        <dbReference type="EMBL" id="GAK68987.1"/>
    </source>
</evidence>
<dbReference type="AlphaFoldDB" id="A0A081CQP1"/>
<evidence type="ECO:0008006" key="3">
    <source>
        <dbReference type="Google" id="ProtNLM"/>
    </source>
</evidence>
<dbReference type="OrthoDB" id="7932606at2"/>
<name>A0A081CQP1_9HYPH</name>
<gene>
    <name evidence="1" type="ORF">RRU01S_03_01550</name>
</gene>
<dbReference type="EMBL" id="BBJU01000003">
    <property type="protein sequence ID" value="GAK68987.1"/>
    <property type="molecule type" value="Genomic_DNA"/>
</dbReference>
<organism evidence="1 2">
    <name type="scientific">Agrobacterium rubi TR3 = NBRC 13261</name>
    <dbReference type="NCBI Taxonomy" id="1368415"/>
    <lineage>
        <taxon>Bacteria</taxon>
        <taxon>Pseudomonadati</taxon>
        <taxon>Pseudomonadota</taxon>
        <taxon>Alphaproteobacteria</taxon>
        <taxon>Hyphomicrobiales</taxon>
        <taxon>Rhizobiaceae</taxon>
        <taxon>Rhizobium/Agrobacterium group</taxon>
        <taxon>Agrobacterium</taxon>
    </lineage>
</organism>
<accession>A0A081CQP1</accession>
<evidence type="ECO:0000313" key="2">
    <source>
        <dbReference type="Proteomes" id="UP000028701"/>
    </source>
</evidence>
<proteinExistence type="predicted"/>
<dbReference type="Proteomes" id="UP000028701">
    <property type="component" value="Unassembled WGS sequence"/>
</dbReference>
<dbReference type="RefSeq" id="WP_045228577.1">
    <property type="nucleotide sequence ID" value="NZ_BBJU01000003.1"/>
</dbReference>